<dbReference type="KEGG" id="tpv:TP04_0638"/>
<evidence type="ECO:0000313" key="1">
    <source>
        <dbReference type="EMBL" id="EAN31990.1"/>
    </source>
</evidence>
<dbReference type="eggNOG" id="ENOG502TN1P">
    <property type="taxonomic scope" value="Eukaryota"/>
</dbReference>
<dbReference type="OMA" id="HADKEKF"/>
<accession>Q4N1U2</accession>
<reference evidence="1 2" key="1">
    <citation type="journal article" date="2005" name="Science">
        <title>Genome sequence of Theileria parva, a bovine pathogen that transforms lymphocytes.</title>
        <authorList>
            <person name="Gardner M.J."/>
            <person name="Bishop R."/>
            <person name="Shah T."/>
            <person name="de Villiers E.P."/>
            <person name="Carlton J.M."/>
            <person name="Hall N."/>
            <person name="Ren Q."/>
            <person name="Paulsen I.T."/>
            <person name="Pain A."/>
            <person name="Berriman M."/>
            <person name="Wilson R.J.M."/>
            <person name="Sato S."/>
            <person name="Ralph S.A."/>
            <person name="Mann D.J."/>
            <person name="Xiong Z."/>
            <person name="Shallom S.J."/>
            <person name="Weidman J."/>
            <person name="Jiang L."/>
            <person name="Lynn J."/>
            <person name="Weaver B."/>
            <person name="Shoaibi A."/>
            <person name="Domingo A.R."/>
            <person name="Wasawo D."/>
            <person name="Crabtree J."/>
            <person name="Wortman J.R."/>
            <person name="Haas B."/>
            <person name="Angiuoli S.V."/>
            <person name="Creasy T.H."/>
            <person name="Lu C."/>
            <person name="Suh B."/>
            <person name="Silva J.C."/>
            <person name="Utterback T.R."/>
            <person name="Feldblyum T.V."/>
            <person name="Pertea M."/>
            <person name="Allen J."/>
            <person name="Nierman W.C."/>
            <person name="Taracha E.L.N."/>
            <person name="Salzberg S.L."/>
            <person name="White O.R."/>
            <person name="Fitzhugh H.A."/>
            <person name="Morzaria S."/>
            <person name="Venter J.C."/>
            <person name="Fraser C.M."/>
            <person name="Nene V."/>
        </authorList>
    </citation>
    <scope>NUCLEOTIDE SEQUENCE [LARGE SCALE GENOMIC DNA]</scope>
    <source>
        <strain evidence="1 2">Muguga</strain>
    </source>
</reference>
<dbReference type="GeneID" id="3501302"/>
<organism evidence="1 2">
    <name type="scientific">Theileria parva</name>
    <name type="common">East coast fever infection agent</name>
    <dbReference type="NCBI Taxonomy" id="5875"/>
    <lineage>
        <taxon>Eukaryota</taxon>
        <taxon>Sar</taxon>
        <taxon>Alveolata</taxon>
        <taxon>Apicomplexa</taxon>
        <taxon>Aconoidasida</taxon>
        <taxon>Piroplasmida</taxon>
        <taxon>Theileriidae</taxon>
        <taxon>Theileria</taxon>
    </lineage>
</organism>
<dbReference type="Proteomes" id="UP000001949">
    <property type="component" value="Unassembled WGS sequence"/>
</dbReference>
<dbReference type="AlphaFoldDB" id="Q4N1U2"/>
<gene>
    <name evidence="1" type="ordered locus">TP04_0638</name>
</gene>
<protein>
    <submittedName>
        <fullName evidence="1">Uncharacterized protein</fullName>
    </submittedName>
</protein>
<dbReference type="EMBL" id="AAGK01000004">
    <property type="protein sequence ID" value="EAN31990.1"/>
    <property type="molecule type" value="Genomic_DNA"/>
</dbReference>
<proteinExistence type="predicted"/>
<sequence>MESKTNGVFSEFDGFPWHNLPKKDRICNILRHYSDLRSHADKEKFYSFLKDAAEKLESSSNDAN</sequence>
<evidence type="ECO:0000313" key="2">
    <source>
        <dbReference type="Proteomes" id="UP000001949"/>
    </source>
</evidence>
<dbReference type="InParanoid" id="Q4N1U2"/>
<name>Q4N1U2_THEPA</name>
<comment type="caution">
    <text evidence="1">The sequence shown here is derived from an EMBL/GenBank/DDBJ whole genome shotgun (WGS) entry which is preliminary data.</text>
</comment>
<keyword evidence="2" id="KW-1185">Reference proteome</keyword>
<dbReference type="VEuPathDB" id="PiroplasmaDB:TpMuguga_04g00638"/>